<organism evidence="1 2">
    <name type="scientific">Mya arenaria</name>
    <name type="common">Soft-shell clam</name>
    <dbReference type="NCBI Taxonomy" id="6604"/>
    <lineage>
        <taxon>Eukaryota</taxon>
        <taxon>Metazoa</taxon>
        <taxon>Spiralia</taxon>
        <taxon>Lophotrochozoa</taxon>
        <taxon>Mollusca</taxon>
        <taxon>Bivalvia</taxon>
        <taxon>Autobranchia</taxon>
        <taxon>Heteroconchia</taxon>
        <taxon>Euheterodonta</taxon>
        <taxon>Imparidentia</taxon>
        <taxon>Neoheterodontei</taxon>
        <taxon>Myida</taxon>
        <taxon>Myoidea</taxon>
        <taxon>Myidae</taxon>
        <taxon>Mya</taxon>
    </lineage>
</organism>
<proteinExistence type="predicted"/>
<feature type="non-terminal residue" evidence="1">
    <location>
        <position position="1"/>
    </location>
</feature>
<accession>A0ABY7FPJ6</accession>
<gene>
    <name evidence="1" type="ORF">MAR_037802</name>
</gene>
<dbReference type="Proteomes" id="UP001164746">
    <property type="component" value="Chromosome 13"/>
</dbReference>
<name>A0ABY7FPJ6_MYAAR</name>
<sequence>MVWKIKRSLEAPANSPITNVDHEASGCPESYCKRCSANVPDSLEGDENNYANVDHEASGCSESYCKRCSANVPDPLEGDENNNAMTCPNIYCHDSLLY</sequence>
<reference evidence="1" key="1">
    <citation type="submission" date="2022-11" db="EMBL/GenBank/DDBJ databases">
        <title>Centuries of genome instability and evolution in soft-shell clam transmissible cancer (bioRxiv).</title>
        <authorList>
            <person name="Hart S.F.M."/>
            <person name="Yonemitsu M.A."/>
            <person name="Giersch R.M."/>
            <person name="Beal B.F."/>
            <person name="Arriagada G."/>
            <person name="Davis B.W."/>
            <person name="Ostrander E.A."/>
            <person name="Goff S.P."/>
            <person name="Metzger M.J."/>
        </authorList>
    </citation>
    <scope>NUCLEOTIDE SEQUENCE</scope>
    <source>
        <strain evidence="1">MELC-2E11</strain>
        <tissue evidence="1">Siphon/mantle</tissue>
    </source>
</reference>
<evidence type="ECO:0000313" key="2">
    <source>
        <dbReference type="Proteomes" id="UP001164746"/>
    </source>
</evidence>
<evidence type="ECO:0000313" key="1">
    <source>
        <dbReference type="EMBL" id="WAR24133.1"/>
    </source>
</evidence>
<dbReference type="EMBL" id="CP111024">
    <property type="protein sequence ID" value="WAR24133.1"/>
    <property type="molecule type" value="Genomic_DNA"/>
</dbReference>
<keyword evidence="2" id="KW-1185">Reference proteome</keyword>
<protein>
    <submittedName>
        <fullName evidence="1">Uncharacterized protein</fullName>
    </submittedName>
</protein>